<proteinExistence type="predicted"/>
<comment type="caution">
    <text evidence="1">The sequence shown here is derived from an EMBL/GenBank/DDBJ whole genome shotgun (WGS) entry which is preliminary data.</text>
</comment>
<keyword evidence="2" id="KW-1185">Reference proteome</keyword>
<dbReference type="EMBL" id="SHKV01000001">
    <property type="protein sequence ID" value="RZU31167.1"/>
    <property type="molecule type" value="Genomic_DNA"/>
</dbReference>
<protein>
    <submittedName>
        <fullName evidence="1">Uncharacterized protein</fullName>
    </submittedName>
</protein>
<sequence>MRVQREHHPEWIPEVWQHIQERRVQRVLAGIDHVPDRRTRASRPRRRQRPAARTLHLEEHPNTTWLIGDRIVALLDAAQIQRRQWDWQRRLWMIPTSQAETLATYAEWRERRVVTREQFDS</sequence>
<name>A0A4Q7Y2V0_9ACTN</name>
<evidence type="ECO:0000313" key="1">
    <source>
        <dbReference type="EMBL" id="RZU31167.1"/>
    </source>
</evidence>
<organism evidence="1 2">
    <name type="scientific">Blastococcus saxobsidens</name>
    <dbReference type="NCBI Taxonomy" id="138336"/>
    <lineage>
        <taxon>Bacteria</taxon>
        <taxon>Bacillati</taxon>
        <taxon>Actinomycetota</taxon>
        <taxon>Actinomycetes</taxon>
        <taxon>Geodermatophilales</taxon>
        <taxon>Geodermatophilaceae</taxon>
        <taxon>Blastococcus</taxon>
    </lineage>
</organism>
<dbReference type="AlphaFoldDB" id="A0A4Q7Y2V0"/>
<accession>A0A4Q7Y2V0</accession>
<dbReference type="Proteomes" id="UP000292507">
    <property type="component" value="Unassembled WGS sequence"/>
</dbReference>
<evidence type="ECO:0000313" key="2">
    <source>
        <dbReference type="Proteomes" id="UP000292507"/>
    </source>
</evidence>
<dbReference type="RefSeq" id="WP_158657678.1">
    <property type="nucleotide sequence ID" value="NZ_POQT01000056.1"/>
</dbReference>
<reference evidence="1 2" key="1">
    <citation type="submission" date="2019-02" db="EMBL/GenBank/DDBJ databases">
        <title>Sequencing the genomes of 1000 actinobacteria strains.</title>
        <authorList>
            <person name="Klenk H.-P."/>
        </authorList>
    </citation>
    <scope>NUCLEOTIDE SEQUENCE [LARGE SCALE GENOMIC DNA]</scope>
    <source>
        <strain evidence="1 2">DSM 44509</strain>
    </source>
</reference>
<gene>
    <name evidence="1" type="ORF">BKA19_0815</name>
</gene>